<evidence type="ECO:0000313" key="1">
    <source>
        <dbReference type="EMBL" id="GAH17416.1"/>
    </source>
</evidence>
<dbReference type="InterPro" id="IPR015424">
    <property type="entry name" value="PyrdxlP-dep_Trfase"/>
</dbReference>
<proteinExistence type="predicted"/>
<dbReference type="Gene3D" id="3.90.1150.10">
    <property type="entry name" value="Aspartate Aminotransferase, domain 1"/>
    <property type="match status" value="1"/>
</dbReference>
<dbReference type="AlphaFoldDB" id="X1D9G8"/>
<sequence>MEPPSMKLKPFELERMQSENEHHVEFNLSESGVEPLKIRELLDTPELKEQLLEMQLGYFQTNGTVPLREAISHYYPGSTADHIVATNGGAELSFRFFSRKNWNHIGLNIASIRIIRRPLQ</sequence>
<dbReference type="PANTHER" id="PTHR43510">
    <property type="entry name" value="AMINOTRANSFERASE FUNCTION, HYPOTHETICAL (EUROFUNG)"/>
    <property type="match status" value="1"/>
</dbReference>
<protein>
    <recommendedName>
        <fullName evidence="2">Aminotransferase class I/classII domain-containing protein</fullName>
    </recommendedName>
</protein>
<reference evidence="1" key="1">
    <citation type="journal article" date="2014" name="Front. Microbiol.">
        <title>High frequency of phylogenetically diverse reductive dehalogenase-homologous genes in deep subseafloor sedimentary metagenomes.</title>
        <authorList>
            <person name="Kawai M."/>
            <person name="Futagami T."/>
            <person name="Toyoda A."/>
            <person name="Takaki Y."/>
            <person name="Nishi S."/>
            <person name="Hori S."/>
            <person name="Arai W."/>
            <person name="Tsubouchi T."/>
            <person name="Morono Y."/>
            <person name="Uchiyama I."/>
            <person name="Ito T."/>
            <person name="Fujiyama A."/>
            <person name="Inagaki F."/>
            <person name="Takami H."/>
        </authorList>
    </citation>
    <scope>NUCLEOTIDE SEQUENCE</scope>
    <source>
        <strain evidence="1">Expedition CK06-06</strain>
    </source>
</reference>
<comment type="caution">
    <text evidence="1">The sequence shown here is derived from an EMBL/GenBank/DDBJ whole genome shotgun (WGS) entry which is preliminary data.</text>
</comment>
<dbReference type="SUPFAM" id="SSF53383">
    <property type="entry name" value="PLP-dependent transferases"/>
    <property type="match status" value="1"/>
</dbReference>
<accession>X1D9G8</accession>
<dbReference type="InterPro" id="IPR015422">
    <property type="entry name" value="PyrdxlP-dep_Trfase_small"/>
</dbReference>
<dbReference type="InterPro" id="IPR015421">
    <property type="entry name" value="PyrdxlP-dep_Trfase_major"/>
</dbReference>
<dbReference type="EMBL" id="BART01034458">
    <property type="protein sequence ID" value="GAH17416.1"/>
    <property type="molecule type" value="Genomic_DNA"/>
</dbReference>
<gene>
    <name evidence="1" type="ORF">S01H4_58882</name>
</gene>
<name>X1D9G8_9ZZZZ</name>
<evidence type="ECO:0008006" key="2">
    <source>
        <dbReference type="Google" id="ProtNLM"/>
    </source>
</evidence>
<organism evidence="1">
    <name type="scientific">marine sediment metagenome</name>
    <dbReference type="NCBI Taxonomy" id="412755"/>
    <lineage>
        <taxon>unclassified sequences</taxon>
        <taxon>metagenomes</taxon>
        <taxon>ecological metagenomes</taxon>
    </lineage>
</organism>
<dbReference type="Gene3D" id="3.40.640.10">
    <property type="entry name" value="Type I PLP-dependent aspartate aminotransferase-like (Major domain)"/>
    <property type="match status" value="1"/>
</dbReference>
<dbReference type="PANTHER" id="PTHR43510:SF1">
    <property type="entry name" value="AMINOTRANSFERASE FUNCTION, HYPOTHETICAL (EUROFUNG)"/>
    <property type="match status" value="1"/>
</dbReference>